<feature type="region of interest" description="Disordered" evidence="1">
    <location>
        <begin position="1"/>
        <end position="30"/>
    </location>
</feature>
<reference evidence="2 3" key="2">
    <citation type="journal article" date="2017" name="Front. Plant Sci.">
        <title>Gene Classification and Mining of Molecular Markers Useful in Red Clover (Trifolium pratense) Breeding.</title>
        <authorList>
            <person name="Istvanek J."/>
            <person name="Dluhosova J."/>
            <person name="Dluhos P."/>
            <person name="Patkova L."/>
            <person name="Nedelnik J."/>
            <person name="Repkova J."/>
        </authorList>
    </citation>
    <scope>NUCLEOTIDE SEQUENCE [LARGE SCALE GENOMIC DNA]</scope>
    <source>
        <strain evidence="3">cv. Tatra</strain>
        <tissue evidence="2">Young leaves</tissue>
    </source>
</reference>
<proteinExistence type="predicted"/>
<name>A0A2K3KCP4_TRIPR</name>
<evidence type="ECO:0000256" key="1">
    <source>
        <dbReference type="SAM" id="MobiDB-lite"/>
    </source>
</evidence>
<accession>A0A2K3KCP4</accession>
<protein>
    <submittedName>
        <fullName evidence="2">Uncharacterized protein</fullName>
    </submittedName>
</protein>
<evidence type="ECO:0000313" key="3">
    <source>
        <dbReference type="Proteomes" id="UP000236291"/>
    </source>
</evidence>
<dbReference type="EMBL" id="ASHM01161387">
    <property type="protein sequence ID" value="PNX64051.1"/>
    <property type="molecule type" value="Genomic_DNA"/>
</dbReference>
<dbReference type="Proteomes" id="UP000236291">
    <property type="component" value="Unassembled WGS sequence"/>
</dbReference>
<sequence>MHLINNLRGEPLNSGSLCRRPSTIQPPRASPFLIDRDFGEGLLLASNRGRGFAIAILQPSPSSHHDLS</sequence>
<comment type="caution">
    <text evidence="2">The sequence shown here is derived from an EMBL/GenBank/DDBJ whole genome shotgun (WGS) entry which is preliminary data.</text>
</comment>
<evidence type="ECO:0000313" key="2">
    <source>
        <dbReference type="EMBL" id="PNX64051.1"/>
    </source>
</evidence>
<reference evidence="2 3" key="1">
    <citation type="journal article" date="2014" name="Am. J. Bot.">
        <title>Genome assembly and annotation for red clover (Trifolium pratense; Fabaceae).</title>
        <authorList>
            <person name="Istvanek J."/>
            <person name="Jaros M."/>
            <person name="Krenek A."/>
            <person name="Repkova J."/>
        </authorList>
    </citation>
    <scope>NUCLEOTIDE SEQUENCE [LARGE SCALE GENOMIC DNA]</scope>
    <source>
        <strain evidence="3">cv. Tatra</strain>
        <tissue evidence="2">Young leaves</tissue>
    </source>
</reference>
<gene>
    <name evidence="2" type="ORF">L195_g061928</name>
</gene>
<organism evidence="2 3">
    <name type="scientific">Trifolium pratense</name>
    <name type="common">Red clover</name>
    <dbReference type="NCBI Taxonomy" id="57577"/>
    <lineage>
        <taxon>Eukaryota</taxon>
        <taxon>Viridiplantae</taxon>
        <taxon>Streptophyta</taxon>
        <taxon>Embryophyta</taxon>
        <taxon>Tracheophyta</taxon>
        <taxon>Spermatophyta</taxon>
        <taxon>Magnoliopsida</taxon>
        <taxon>eudicotyledons</taxon>
        <taxon>Gunneridae</taxon>
        <taxon>Pentapetalae</taxon>
        <taxon>rosids</taxon>
        <taxon>fabids</taxon>
        <taxon>Fabales</taxon>
        <taxon>Fabaceae</taxon>
        <taxon>Papilionoideae</taxon>
        <taxon>50 kb inversion clade</taxon>
        <taxon>NPAAA clade</taxon>
        <taxon>Hologalegina</taxon>
        <taxon>IRL clade</taxon>
        <taxon>Trifolieae</taxon>
        <taxon>Trifolium</taxon>
    </lineage>
</organism>
<dbReference type="AlphaFoldDB" id="A0A2K3KCP4"/>